<evidence type="ECO:0000259" key="8">
    <source>
        <dbReference type="SMART" id="SM00829"/>
    </source>
</evidence>
<name>A0A4V6NER8_9BACT</name>
<reference evidence="9 10" key="1">
    <citation type="submission" date="2019-03" db="EMBL/GenBank/DDBJ databases">
        <title>Genomic Encyclopedia of Type Strains, Phase IV (KMG-IV): sequencing the most valuable type-strain genomes for metagenomic binning, comparative biology and taxonomic classification.</title>
        <authorList>
            <person name="Goeker M."/>
        </authorList>
    </citation>
    <scope>NUCLEOTIDE SEQUENCE [LARGE SCALE GENOMIC DNA]</scope>
    <source>
        <strain evidence="9 10">DSM 103428</strain>
    </source>
</reference>
<proteinExistence type="inferred from homology"/>
<dbReference type="InterPro" id="IPR013149">
    <property type="entry name" value="ADH-like_C"/>
</dbReference>
<keyword evidence="6" id="KW-0520">NAD</keyword>
<dbReference type="RefSeq" id="WP_131998116.1">
    <property type="nucleotide sequence ID" value="NZ_SMGK01000005.1"/>
</dbReference>
<dbReference type="SUPFAM" id="SSF50129">
    <property type="entry name" value="GroES-like"/>
    <property type="match status" value="1"/>
</dbReference>
<dbReference type="GO" id="GO:0005737">
    <property type="term" value="C:cytoplasm"/>
    <property type="evidence" value="ECO:0007669"/>
    <property type="project" value="TreeGrafter"/>
</dbReference>
<evidence type="ECO:0000256" key="4">
    <source>
        <dbReference type="ARBA" id="ARBA00022833"/>
    </source>
</evidence>
<dbReference type="Gene3D" id="3.90.180.10">
    <property type="entry name" value="Medium-chain alcohol dehydrogenases, catalytic domain"/>
    <property type="match status" value="1"/>
</dbReference>
<dbReference type="Proteomes" id="UP000295210">
    <property type="component" value="Unassembled WGS sequence"/>
</dbReference>
<evidence type="ECO:0000256" key="2">
    <source>
        <dbReference type="ARBA" id="ARBA00008072"/>
    </source>
</evidence>
<dbReference type="Pfam" id="PF08240">
    <property type="entry name" value="ADH_N"/>
    <property type="match status" value="1"/>
</dbReference>
<dbReference type="AlphaFoldDB" id="A0A4V6NER8"/>
<accession>A0A4V6NER8</accession>
<dbReference type="CDD" id="cd08296">
    <property type="entry name" value="CAD_like"/>
    <property type="match status" value="1"/>
</dbReference>
<keyword evidence="5" id="KW-0560">Oxidoreductase</keyword>
<comment type="caution">
    <text evidence="9">The sequence shown here is derived from an EMBL/GenBank/DDBJ whole genome shotgun (WGS) entry which is preliminary data.</text>
</comment>
<evidence type="ECO:0000313" key="10">
    <source>
        <dbReference type="Proteomes" id="UP000295210"/>
    </source>
</evidence>
<dbReference type="PANTHER" id="PTHR42940">
    <property type="entry name" value="ALCOHOL DEHYDROGENASE 1-RELATED"/>
    <property type="match status" value="1"/>
</dbReference>
<evidence type="ECO:0000256" key="6">
    <source>
        <dbReference type="ARBA" id="ARBA00023027"/>
    </source>
</evidence>
<comment type="cofactor">
    <cofactor evidence="1 7">
        <name>Zn(2+)</name>
        <dbReference type="ChEBI" id="CHEBI:29105"/>
    </cofactor>
</comment>
<dbReference type="EMBL" id="SMGK01000005">
    <property type="protein sequence ID" value="TCK71591.1"/>
    <property type="molecule type" value="Genomic_DNA"/>
</dbReference>
<dbReference type="PROSITE" id="PS00059">
    <property type="entry name" value="ADH_ZINC"/>
    <property type="match status" value="1"/>
</dbReference>
<dbReference type="Gene3D" id="3.40.50.720">
    <property type="entry name" value="NAD(P)-binding Rossmann-like Domain"/>
    <property type="match status" value="1"/>
</dbReference>
<sequence>MAESKARFMQVPAAGAPFELVTRAIPEPGPGQVRLRVQACGICHSDSFTKEGHFPGLVFPRVPGHEVVGLIDAVGAGVDHWKTGQRVGVGWFGGHCGKCEPCRRGDMIACQQGSVPGISYDGGYADYMVAPAEALAALPESLASAEAAPLLCAGITTFNALRNSGAKPPDTVAVLGMGGLGHLGVQFAAKMGYNTVAIARGADKAKFAHELGAHHYIDSTAGSVGDALKKLGGARVILSTVTDADAMTAAIPGLGYAGEFIMLGVSMEPVRVSPLQLIGQRQSVHGWPSGTAIESEDTLKFSALTGVAPLIEKYPLEKAEEAYQRMMSGKARFRVVLETGA</sequence>
<keyword evidence="10" id="KW-1185">Reference proteome</keyword>
<feature type="domain" description="Enoyl reductase (ER)" evidence="8">
    <location>
        <begin position="15"/>
        <end position="337"/>
    </location>
</feature>
<dbReference type="InterPro" id="IPR036291">
    <property type="entry name" value="NAD(P)-bd_dom_sf"/>
</dbReference>
<evidence type="ECO:0000256" key="7">
    <source>
        <dbReference type="RuleBase" id="RU361277"/>
    </source>
</evidence>
<dbReference type="InterPro" id="IPR020843">
    <property type="entry name" value="ER"/>
</dbReference>
<keyword evidence="4 7" id="KW-0862">Zinc</keyword>
<organism evidence="9 10">
    <name type="scientific">Acidipila rosea</name>
    <dbReference type="NCBI Taxonomy" id="768535"/>
    <lineage>
        <taxon>Bacteria</taxon>
        <taxon>Pseudomonadati</taxon>
        <taxon>Acidobacteriota</taxon>
        <taxon>Terriglobia</taxon>
        <taxon>Terriglobales</taxon>
        <taxon>Acidobacteriaceae</taxon>
        <taxon>Acidipila</taxon>
    </lineage>
</organism>
<dbReference type="InterPro" id="IPR013154">
    <property type="entry name" value="ADH-like_N"/>
</dbReference>
<dbReference type="Pfam" id="PF00107">
    <property type="entry name" value="ADH_zinc_N"/>
    <property type="match status" value="1"/>
</dbReference>
<dbReference type="InterPro" id="IPR002328">
    <property type="entry name" value="ADH_Zn_CS"/>
</dbReference>
<evidence type="ECO:0000313" key="9">
    <source>
        <dbReference type="EMBL" id="TCK71591.1"/>
    </source>
</evidence>
<dbReference type="FunFam" id="3.40.50.720:FF:000039">
    <property type="entry name" value="Alcohol dehydrogenase AdhP"/>
    <property type="match status" value="1"/>
</dbReference>
<evidence type="ECO:0000256" key="5">
    <source>
        <dbReference type="ARBA" id="ARBA00023002"/>
    </source>
</evidence>
<protein>
    <submittedName>
        <fullName evidence="9">Alcohol dehydrogenase</fullName>
    </submittedName>
</protein>
<dbReference type="OrthoDB" id="9806940at2"/>
<gene>
    <name evidence="9" type="ORF">C7378_2871</name>
</gene>
<dbReference type="GO" id="GO:0008270">
    <property type="term" value="F:zinc ion binding"/>
    <property type="evidence" value="ECO:0007669"/>
    <property type="project" value="InterPro"/>
</dbReference>
<evidence type="ECO:0000256" key="3">
    <source>
        <dbReference type="ARBA" id="ARBA00022723"/>
    </source>
</evidence>
<comment type="similarity">
    <text evidence="2 7">Belongs to the zinc-containing alcohol dehydrogenase family.</text>
</comment>
<dbReference type="PANTHER" id="PTHR42940:SF7">
    <property type="entry name" value="ALCOHOL DEHYDROGENASE-LIKE N-TERMINAL DOMAIN-CONTAINING PROTEIN"/>
    <property type="match status" value="1"/>
</dbReference>
<dbReference type="SMART" id="SM00829">
    <property type="entry name" value="PKS_ER"/>
    <property type="match status" value="1"/>
</dbReference>
<keyword evidence="3 7" id="KW-0479">Metal-binding</keyword>
<dbReference type="GO" id="GO:0004022">
    <property type="term" value="F:alcohol dehydrogenase (NAD+) activity"/>
    <property type="evidence" value="ECO:0007669"/>
    <property type="project" value="TreeGrafter"/>
</dbReference>
<evidence type="ECO:0000256" key="1">
    <source>
        <dbReference type="ARBA" id="ARBA00001947"/>
    </source>
</evidence>
<dbReference type="SUPFAM" id="SSF51735">
    <property type="entry name" value="NAD(P)-binding Rossmann-fold domains"/>
    <property type="match status" value="1"/>
</dbReference>
<dbReference type="InterPro" id="IPR011032">
    <property type="entry name" value="GroES-like_sf"/>
</dbReference>